<dbReference type="InterPro" id="IPR002510">
    <property type="entry name" value="Metalloprtase-TldD/E_N"/>
</dbReference>
<comment type="caution">
    <text evidence="9">The sequence shown here is derived from an EMBL/GenBank/DDBJ whole genome shotgun (WGS) entry which is preliminary data.</text>
</comment>
<proteinExistence type="inferred from homology"/>
<feature type="region of interest" description="Disordered" evidence="5">
    <location>
        <begin position="200"/>
        <end position="220"/>
    </location>
</feature>
<dbReference type="SUPFAM" id="SSF111283">
    <property type="entry name" value="Putative modulator of DNA gyrase, PmbA/TldD"/>
    <property type="match status" value="1"/>
</dbReference>
<protein>
    <submittedName>
        <fullName evidence="9">Metalloprotease TldD</fullName>
        <ecNumber evidence="9">3.4.24.-</ecNumber>
    </submittedName>
</protein>
<feature type="domain" description="Metalloprotease TldD/E central" evidence="8">
    <location>
        <begin position="133"/>
        <end position="245"/>
    </location>
</feature>
<evidence type="ECO:0000313" key="9">
    <source>
        <dbReference type="EMBL" id="MFN2975097.1"/>
    </source>
</evidence>
<gene>
    <name evidence="9" type="primary">tldD</name>
    <name evidence="9" type="ORF">ACK2TP_04925</name>
</gene>
<keyword evidence="2" id="KW-0645">Protease</keyword>
<dbReference type="InterPro" id="IPR051463">
    <property type="entry name" value="Peptidase_U62_metallo"/>
</dbReference>
<evidence type="ECO:0000256" key="2">
    <source>
        <dbReference type="ARBA" id="ARBA00022670"/>
    </source>
</evidence>
<reference evidence="9 10" key="1">
    <citation type="submission" date="2024-12" db="EMBL/GenBank/DDBJ databases">
        <authorList>
            <person name="Lee Y."/>
        </authorList>
    </citation>
    <scope>NUCLEOTIDE SEQUENCE [LARGE SCALE GENOMIC DNA]</scope>
    <source>
        <strain evidence="9 10">03SUJ4</strain>
    </source>
</reference>
<dbReference type="InterPro" id="IPR025502">
    <property type="entry name" value="TldD"/>
</dbReference>
<dbReference type="Gene3D" id="3.30.2290.10">
    <property type="entry name" value="PmbA/TldD superfamily"/>
    <property type="match status" value="1"/>
</dbReference>
<evidence type="ECO:0000256" key="5">
    <source>
        <dbReference type="SAM" id="MobiDB-lite"/>
    </source>
</evidence>
<evidence type="ECO:0000259" key="7">
    <source>
        <dbReference type="Pfam" id="PF19289"/>
    </source>
</evidence>
<dbReference type="Proteomes" id="UP001634747">
    <property type="component" value="Unassembled WGS sequence"/>
</dbReference>
<evidence type="ECO:0000256" key="4">
    <source>
        <dbReference type="ARBA" id="ARBA00023049"/>
    </source>
</evidence>
<dbReference type="InterPro" id="IPR045570">
    <property type="entry name" value="Metalloprtase-TldD/E_cen_dom"/>
</dbReference>
<feature type="domain" description="Metalloprotease TldD/E N-terminal" evidence="6">
    <location>
        <begin position="43"/>
        <end position="107"/>
    </location>
</feature>
<dbReference type="InterPro" id="IPR045569">
    <property type="entry name" value="Metalloprtase-TldD/E_C"/>
</dbReference>
<dbReference type="PANTHER" id="PTHR30624:SF4">
    <property type="entry name" value="METALLOPROTEASE TLDD"/>
    <property type="match status" value="1"/>
</dbReference>
<sequence length="489" mass="51483">MSSAVDQSSTARSTTVFHQQFGITDRLIERCLAAALERGGDFAELFFESTASNGIGVDEGIVKSASQSHSMGCGVRVLSGERTGYSYTDELTEEKLLHAARTAALIAHSVATAGVQGLRAAPSHDLYPAVTTDVEIAQKLQLVQRADRAARAYDPRIVQVRASFSDEVRHILVVASDGTYASDVQPLSRFSVGVIAKDPAADGGKGASASGTSGGGGRRDFSWYTTERTPEHYAQEAARQAILQLTAQPAPAGEMPVVLGPGWPGVLIHEAVGHGLEADFNRKKQSAFAGLMGQRVGTDKVTVADNGTMPNRRGSLNVDDEGVPTANNVLIEKGMLCRYMSDKLSAKMMGTRSTGSGRRESYASIPMPRMTNTYMLPGEDDPADILRSVQNGIYAVNFSGGSVDITNGKFVFAANEAYLIEDGKVTAPVKGVMLIGDGATALTRVSMVGHDLALDEGVGTCGKKGQGVPVCVGAPTLKLDHMTVGGTGR</sequence>
<feature type="domain" description="Metalloprotease TldD/E C-terminal" evidence="7">
    <location>
        <begin position="253"/>
        <end position="486"/>
    </location>
</feature>
<dbReference type="Pfam" id="PF01523">
    <property type="entry name" value="PmbA_TldD_1st"/>
    <property type="match status" value="1"/>
</dbReference>
<name>A0ABW9KJ26_9BACT</name>
<dbReference type="PIRSF" id="PIRSF004919">
    <property type="entry name" value="TldD"/>
    <property type="match status" value="1"/>
</dbReference>
<dbReference type="NCBIfam" id="NF008006">
    <property type="entry name" value="PRK10735.1"/>
    <property type="match status" value="1"/>
</dbReference>
<dbReference type="PANTHER" id="PTHR30624">
    <property type="entry name" value="UNCHARACTERIZED PROTEIN TLDD AND PMBA"/>
    <property type="match status" value="1"/>
</dbReference>
<evidence type="ECO:0000256" key="1">
    <source>
        <dbReference type="ARBA" id="ARBA00005836"/>
    </source>
</evidence>
<dbReference type="Pfam" id="PF19289">
    <property type="entry name" value="PmbA_TldD_3rd"/>
    <property type="match status" value="1"/>
</dbReference>
<evidence type="ECO:0000259" key="6">
    <source>
        <dbReference type="Pfam" id="PF01523"/>
    </source>
</evidence>
<evidence type="ECO:0000259" key="8">
    <source>
        <dbReference type="Pfam" id="PF19290"/>
    </source>
</evidence>
<dbReference type="GO" id="GO:0008237">
    <property type="term" value="F:metallopeptidase activity"/>
    <property type="evidence" value="ECO:0007669"/>
    <property type="project" value="UniProtKB-KW"/>
</dbReference>
<dbReference type="EMBL" id="JBJYXY010000001">
    <property type="protein sequence ID" value="MFN2975097.1"/>
    <property type="molecule type" value="Genomic_DNA"/>
</dbReference>
<keyword evidence="4 9" id="KW-0482">Metalloprotease</keyword>
<comment type="similarity">
    <text evidence="1">Belongs to the peptidase U62 family.</text>
</comment>
<keyword evidence="3 9" id="KW-0378">Hydrolase</keyword>
<dbReference type="InterPro" id="IPR036059">
    <property type="entry name" value="TldD/PmbA_sf"/>
</dbReference>
<dbReference type="RefSeq" id="WP_263413366.1">
    <property type="nucleotide sequence ID" value="NZ_BAABBH010000001.1"/>
</dbReference>
<accession>A0ABW9KJ26</accession>
<dbReference type="EC" id="3.4.24.-" evidence="9"/>
<evidence type="ECO:0000256" key="3">
    <source>
        <dbReference type="ARBA" id="ARBA00022801"/>
    </source>
</evidence>
<dbReference type="Pfam" id="PF19290">
    <property type="entry name" value="PmbA_TldD_2nd"/>
    <property type="match status" value="1"/>
</dbReference>
<evidence type="ECO:0000313" key="10">
    <source>
        <dbReference type="Proteomes" id="UP001634747"/>
    </source>
</evidence>
<dbReference type="InterPro" id="IPR035068">
    <property type="entry name" value="TldD/PmbA_N"/>
</dbReference>
<organism evidence="9 10">
    <name type="scientific">Terriglobus aquaticus</name>
    <dbReference type="NCBI Taxonomy" id="940139"/>
    <lineage>
        <taxon>Bacteria</taxon>
        <taxon>Pseudomonadati</taxon>
        <taxon>Acidobacteriota</taxon>
        <taxon>Terriglobia</taxon>
        <taxon>Terriglobales</taxon>
        <taxon>Acidobacteriaceae</taxon>
        <taxon>Terriglobus</taxon>
    </lineage>
</organism>
<keyword evidence="10" id="KW-1185">Reference proteome</keyword>